<feature type="non-terminal residue" evidence="1">
    <location>
        <position position="140"/>
    </location>
</feature>
<gene>
    <name evidence="1" type="ORF">S01H4_28926</name>
</gene>
<evidence type="ECO:0000313" key="1">
    <source>
        <dbReference type="EMBL" id="GAG75443.1"/>
    </source>
</evidence>
<dbReference type="EMBL" id="BART01014548">
    <property type="protein sequence ID" value="GAG75443.1"/>
    <property type="molecule type" value="Genomic_DNA"/>
</dbReference>
<comment type="caution">
    <text evidence="1">The sequence shown here is derived from an EMBL/GenBank/DDBJ whole genome shotgun (WGS) entry which is preliminary data.</text>
</comment>
<accession>X1AT48</accession>
<name>X1AT48_9ZZZZ</name>
<dbReference type="AlphaFoldDB" id="X1AT48"/>
<feature type="non-terminal residue" evidence="1">
    <location>
        <position position="1"/>
    </location>
</feature>
<proteinExistence type="predicted"/>
<protein>
    <submittedName>
        <fullName evidence="1">Uncharacterized protein</fullName>
    </submittedName>
</protein>
<organism evidence="1">
    <name type="scientific">marine sediment metagenome</name>
    <dbReference type="NCBI Taxonomy" id="412755"/>
    <lineage>
        <taxon>unclassified sequences</taxon>
        <taxon>metagenomes</taxon>
        <taxon>ecological metagenomes</taxon>
    </lineage>
</organism>
<reference evidence="1" key="1">
    <citation type="journal article" date="2014" name="Front. Microbiol.">
        <title>High frequency of phylogenetically diverse reductive dehalogenase-homologous genes in deep subseafloor sedimentary metagenomes.</title>
        <authorList>
            <person name="Kawai M."/>
            <person name="Futagami T."/>
            <person name="Toyoda A."/>
            <person name="Takaki Y."/>
            <person name="Nishi S."/>
            <person name="Hori S."/>
            <person name="Arai W."/>
            <person name="Tsubouchi T."/>
            <person name="Morono Y."/>
            <person name="Uchiyama I."/>
            <person name="Ito T."/>
            <person name="Fujiyama A."/>
            <person name="Inagaki F."/>
            <person name="Takami H."/>
        </authorList>
    </citation>
    <scope>NUCLEOTIDE SEQUENCE</scope>
    <source>
        <strain evidence="1">Expedition CK06-06</strain>
    </source>
</reference>
<sequence length="140" mass="15552">TWNIDLILLVTSPDNEPPVAENPTLSPEPLYSNDTLKLNYTFTDLDGDEKSDLTEIKWFKWNNTETSWNLISVYADDSLPSSALFKGDTWRASVRPHDGVEFGTEVFSANITVQNLPPTLTEAIVLPSTPVTTSSLTVSY</sequence>